<organism evidence="7 8">
    <name type="scientific">Karstenula rhodostoma CBS 690.94</name>
    <dbReference type="NCBI Taxonomy" id="1392251"/>
    <lineage>
        <taxon>Eukaryota</taxon>
        <taxon>Fungi</taxon>
        <taxon>Dikarya</taxon>
        <taxon>Ascomycota</taxon>
        <taxon>Pezizomycotina</taxon>
        <taxon>Dothideomycetes</taxon>
        <taxon>Pleosporomycetidae</taxon>
        <taxon>Pleosporales</taxon>
        <taxon>Massarineae</taxon>
        <taxon>Didymosphaeriaceae</taxon>
        <taxon>Karstenula</taxon>
    </lineage>
</organism>
<evidence type="ECO:0000256" key="1">
    <source>
        <dbReference type="ARBA" id="ARBA00004141"/>
    </source>
</evidence>
<evidence type="ECO:0000313" key="7">
    <source>
        <dbReference type="EMBL" id="KAF2447778.1"/>
    </source>
</evidence>
<accession>A0A9P4PR07</accession>
<comment type="subcellular location">
    <subcellularLocation>
        <location evidence="1">Membrane</location>
        <topology evidence="1">Multi-pass membrane protein</topology>
    </subcellularLocation>
</comment>
<keyword evidence="8" id="KW-1185">Reference proteome</keyword>
<feature type="transmembrane region" description="Helical" evidence="6">
    <location>
        <begin position="61"/>
        <end position="80"/>
    </location>
</feature>
<feature type="transmembrane region" description="Helical" evidence="6">
    <location>
        <begin position="29"/>
        <end position="49"/>
    </location>
</feature>
<evidence type="ECO:0000256" key="5">
    <source>
        <dbReference type="ARBA" id="ARBA00023136"/>
    </source>
</evidence>
<dbReference type="GO" id="GO:0016020">
    <property type="term" value="C:membrane"/>
    <property type="evidence" value="ECO:0007669"/>
    <property type="project" value="UniProtKB-SubCell"/>
</dbReference>
<dbReference type="EMBL" id="MU001496">
    <property type="protein sequence ID" value="KAF2447778.1"/>
    <property type="molecule type" value="Genomic_DNA"/>
</dbReference>
<evidence type="ECO:0000256" key="3">
    <source>
        <dbReference type="ARBA" id="ARBA00022692"/>
    </source>
</evidence>
<dbReference type="PANTHER" id="PTHR45649:SF14">
    <property type="entry name" value="GABA PERMEASE"/>
    <property type="match status" value="1"/>
</dbReference>
<evidence type="ECO:0000256" key="2">
    <source>
        <dbReference type="ARBA" id="ARBA00022448"/>
    </source>
</evidence>
<dbReference type="Proteomes" id="UP000799764">
    <property type="component" value="Unassembled WGS sequence"/>
</dbReference>
<reference evidence="7" key="1">
    <citation type="journal article" date="2020" name="Stud. Mycol.">
        <title>101 Dothideomycetes genomes: a test case for predicting lifestyles and emergence of pathogens.</title>
        <authorList>
            <person name="Haridas S."/>
            <person name="Albert R."/>
            <person name="Binder M."/>
            <person name="Bloem J."/>
            <person name="Labutti K."/>
            <person name="Salamov A."/>
            <person name="Andreopoulos B."/>
            <person name="Baker S."/>
            <person name="Barry K."/>
            <person name="Bills G."/>
            <person name="Bluhm B."/>
            <person name="Cannon C."/>
            <person name="Castanera R."/>
            <person name="Culley D."/>
            <person name="Daum C."/>
            <person name="Ezra D."/>
            <person name="Gonzalez J."/>
            <person name="Henrissat B."/>
            <person name="Kuo A."/>
            <person name="Liang C."/>
            <person name="Lipzen A."/>
            <person name="Lutzoni F."/>
            <person name="Magnuson J."/>
            <person name="Mondo S."/>
            <person name="Nolan M."/>
            <person name="Ohm R."/>
            <person name="Pangilinan J."/>
            <person name="Park H.-J."/>
            <person name="Ramirez L."/>
            <person name="Alfaro M."/>
            <person name="Sun H."/>
            <person name="Tritt A."/>
            <person name="Yoshinaga Y."/>
            <person name="Zwiers L.-H."/>
            <person name="Turgeon B."/>
            <person name="Goodwin S."/>
            <person name="Spatafora J."/>
            <person name="Crous P."/>
            <person name="Grigoriev I."/>
        </authorList>
    </citation>
    <scope>NUCLEOTIDE SEQUENCE</scope>
    <source>
        <strain evidence="7">CBS 690.94</strain>
    </source>
</reference>
<name>A0A9P4PR07_9PLEO</name>
<proteinExistence type="predicted"/>
<keyword evidence="2" id="KW-0813">Transport</keyword>
<feature type="transmembrane region" description="Helical" evidence="6">
    <location>
        <begin position="100"/>
        <end position="122"/>
    </location>
</feature>
<dbReference type="InterPro" id="IPR002293">
    <property type="entry name" value="AA/rel_permease1"/>
</dbReference>
<evidence type="ECO:0000256" key="4">
    <source>
        <dbReference type="ARBA" id="ARBA00022989"/>
    </source>
</evidence>
<protein>
    <submittedName>
        <fullName evidence="7">Uncharacterized protein</fullName>
    </submittedName>
</protein>
<evidence type="ECO:0000256" key="6">
    <source>
        <dbReference type="SAM" id="Phobius"/>
    </source>
</evidence>
<dbReference type="Pfam" id="PF13520">
    <property type="entry name" value="AA_permease_2"/>
    <property type="match status" value="1"/>
</dbReference>
<keyword evidence="3 6" id="KW-0812">Transmembrane</keyword>
<keyword evidence="4 6" id="KW-1133">Transmembrane helix</keyword>
<dbReference type="PANTHER" id="PTHR45649">
    <property type="entry name" value="AMINO-ACID PERMEASE BAT1"/>
    <property type="match status" value="1"/>
</dbReference>
<evidence type="ECO:0000313" key="8">
    <source>
        <dbReference type="Proteomes" id="UP000799764"/>
    </source>
</evidence>
<dbReference type="OrthoDB" id="3257095at2759"/>
<feature type="transmembrane region" description="Helical" evidence="6">
    <location>
        <begin position="134"/>
        <end position="150"/>
    </location>
</feature>
<keyword evidence="5 6" id="KW-0472">Membrane</keyword>
<dbReference type="GO" id="GO:0022857">
    <property type="term" value="F:transmembrane transporter activity"/>
    <property type="evidence" value="ECO:0007669"/>
    <property type="project" value="InterPro"/>
</dbReference>
<comment type="caution">
    <text evidence="7">The sequence shown here is derived from an EMBL/GenBank/DDBJ whole genome shotgun (WGS) entry which is preliminary data.</text>
</comment>
<gene>
    <name evidence="7" type="ORF">P171DRAFT_231663</name>
</gene>
<sequence>MIAVLFAPARDAGLPFSAWLEYIQPNYDVPANVHLATLFITTLLSLIILGSSIAFNIITSLGVLGIVISYLIAIFCILAKRLHAPHGLVRARFGLGRAGIFVNVVALCFLSLTSVFLCFPAVPNPAAENMNRSCVMFSGLVSFALGFYWVA</sequence>
<dbReference type="AlphaFoldDB" id="A0A9P4PR07"/>